<name>A0AC34GGP7_9BILA</name>
<reference evidence="2" key="1">
    <citation type="submission" date="2022-11" db="UniProtKB">
        <authorList>
            <consortium name="WormBaseParasite"/>
        </authorList>
    </citation>
    <scope>IDENTIFICATION</scope>
</reference>
<accession>A0AC34GGP7</accession>
<evidence type="ECO:0000313" key="2">
    <source>
        <dbReference type="WBParaSite" id="ES5_v2.g28860.t1"/>
    </source>
</evidence>
<proteinExistence type="predicted"/>
<organism evidence="1 2">
    <name type="scientific">Panagrolaimus sp. ES5</name>
    <dbReference type="NCBI Taxonomy" id="591445"/>
    <lineage>
        <taxon>Eukaryota</taxon>
        <taxon>Metazoa</taxon>
        <taxon>Ecdysozoa</taxon>
        <taxon>Nematoda</taxon>
        <taxon>Chromadorea</taxon>
        <taxon>Rhabditida</taxon>
        <taxon>Tylenchina</taxon>
        <taxon>Panagrolaimomorpha</taxon>
        <taxon>Panagrolaimoidea</taxon>
        <taxon>Panagrolaimidae</taxon>
        <taxon>Panagrolaimus</taxon>
    </lineage>
</organism>
<dbReference type="Proteomes" id="UP000887579">
    <property type="component" value="Unplaced"/>
</dbReference>
<protein>
    <submittedName>
        <fullName evidence="2">Uncharacterized protein</fullName>
    </submittedName>
</protein>
<sequence>MGTVKPVPLLNLEDLKAKGHHHLLYVKPVQTSVDGMELIAAYRRKYPEVFEKFDEDIWSYVNSSENVQVTIHLNLCFHQFNAVFYRVNP</sequence>
<evidence type="ECO:0000313" key="1">
    <source>
        <dbReference type="Proteomes" id="UP000887579"/>
    </source>
</evidence>
<dbReference type="WBParaSite" id="ES5_v2.g28860.t1">
    <property type="protein sequence ID" value="ES5_v2.g28860.t1"/>
    <property type="gene ID" value="ES5_v2.g28860"/>
</dbReference>